<dbReference type="GO" id="GO:0016887">
    <property type="term" value="F:ATP hydrolysis activity"/>
    <property type="evidence" value="ECO:0007669"/>
    <property type="project" value="InterPro"/>
</dbReference>
<dbReference type="Proteomes" id="UP000245946">
    <property type="component" value="Unassembled WGS sequence"/>
</dbReference>
<dbReference type="InterPro" id="IPR003593">
    <property type="entry name" value="AAA+_ATPase"/>
</dbReference>
<feature type="compositionally biased region" description="Polar residues" evidence="12">
    <location>
        <begin position="85"/>
        <end position="96"/>
    </location>
</feature>
<dbReference type="FunFam" id="1.10.8.60:FF:000091">
    <property type="entry name" value="Lon protease homolog 2, peroxisomal"/>
    <property type="match status" value="1"/>
</dbReference>
<evidence type="ECO:0000256" key="6">
    <source>
        <dbReference type="ARBA" id="ARBA00022840"/>
    </source>
</evidence>
<dbReference type="PANTHER" id="PTHR10046">
    <property type="entry name" value="ATP DEPENDENT LON PROTEASE FAMILY MEMBER"/>
    <property type="match status" value="1"/>
</dbReference>
<dbReference type="InterPro" id="IPR014721">
    <property type="entry name" value="Ribsml_uS5_D2-typ_fold_subgr"/>
</dbReference>
<dbReference type="InterPro" id="IPR003959">
    <property type="entry name" value="ATPase_AAA_core"/>
</dbReference>
<dbReference type="Pfam" id="PF02190">
    <property type="entry name" value="LON_substr_bdg"/>
    <property type="match status" value="1"/>
</dbReference>
<evidence type="ECO:0000313" key="14">
    <source>
        <dbReference type="EMBL" id="PWN96674.1"/>
    </source>
</evidence>
<feature type="region of interest" description="Disordered" evidence="12">
    <location>
        <begin position="359"/>
        <end position="422"/>
    </location>
</feature>
<evidence type="ECO:0000256" key="11">
    <source>
        <dbReference type="RuleBase" id="RU000592"/>
    </source>
</evidence>
<feature type="compositionally biased region" description="Basic and acidic residues" evidence="12">
    <location>
        <begin position="576"/>
        <end position="598"/>
    </location>
</feature>
<dbReference type="GO" id="GO:0030163">
    <property type="term" value="P:protein catabolic process"/>
    <property type="evidence" value="ECO:0007669"/>
    <property type="project" value="InterPro"/>
</dbReference>
<organism evidence="14 15">
    <name type="scientific">Tilletiopsis washingtonensis</name>
    <dbReference type="NCBI Taxonomy" id="58919"/>
    <lineage>
        <taxon>Eukaryota</taxon>
        <taxon>Fungi</taxon>
        <taxon>Dikarya</taxon>
        <taxon>Basidiomycota</taxon>
        <taxon>Ustilaginomycotina</taxon>
        <taxon>Exobasidiomycetes</taxon>
        <taxon>Entylomatales</taxon>
        <taxon>Entylomatales incertae sedis</taxon>
        <taxon>Tilletiopsis</taxon>
    </lineage>
</organism>
<proteinExistence type="inferred from homology"/>
<evidence type="ECO:0000256" key="5">
    <source>
        <dbReference type="ARBA" id="ARBA00022825"/>
    </source>
</evidence>
<dbReference type="STRING" id="58919.A0A316Z6J4"/>
<accession>A0A316Z6J4</accession>
<name>A0A316Z6J4_9BASI</name>
<keyword evidence="5 9" id="KW-0720">Serine protease</keyword>
<evidence type="ECO:0000259" key="13">
    <source>
        <dbReference type="PROSITE" id="PS51786"/>
    </source>
</evidence>
<comment type="similarity">
    <text evidence="9 10">Belongs to the peptidase S16 family.</text>
</comment>
<dbReference type="FunFam" id="1.20.5.5270:FF:000002">
    <property type="entry name" value="Lon protease homolog"/>
    <property type="match status" value="1"/>
</dbReference>
<evidence type="ECO:0000256" key="12">
    <source>
        <dbReference type="SAM" id="MobiDB-lite"/>
    </source>
</evidence>
<protein>
    <recommendedName>
        <fullName evidence="11">Lon protease homolog</fullName>
        <ecNumber evidence="11">3.4.21.-</ecNumber>
    </recommendedName>
</protein>
<keyword evidence="2 9" id="KW-0645">Protease</keyword>
<dbReference type="InterPro" id="IPR027417">
    <property type="entry name" value="P-loop_NTPase"/>
</dbReference>
<feature type="active site" evidence="9">
    <location>
        <position position="1002"/>
    </location>
</feature>
<feature type="compositionally biased region" description="Basic and acidic residues" evidence="12">
    <location>
        <begin position="537"/>
        <end position="560"/>
    </location>
</feature>
<dbReference type="PRINTS" id="PR00830">
    <property type="entry name" value="ENDOLAPTASE"/>
</dbReference>
<dbReference type="GO" id="GO:0006508">
    <property type="term" value="P:proteolysis"/>
    <property type="evidence" value="ECO:0007669"/>
    <property type="project" value="UniProtKB-KW"/>
</dbReference>
<dbReference type="SUPFAM" id="SSF52540">
    <property type="entry name" value="P-loop containing nucleoside triphosphate hydrolases"/>
    <property type="match status" value="1"/>
</dbReference>
<feature type="region of interest" description="Disordered" evidence="12">
    <location>
        <begin position="537"/>
        <end position="606"/>
    </location>
</feature>
<dbReference type="InterPro" id="IPR008269">
    <property type="entry name" value="Lon_proteolytic"/>
</dbReference>
<dbReference type="Gene3D" id="1.10.8.60">
    <property type="match status" value="1"/>
</dbReference>
<comment type="subcellular location">
    <subcellularLocation>
        <location evidence="1">Cytoplasm</location>
    </subcellularLocation>
</comment>
<dbReference type="OrthoDB" id="2411602at2759"/>
<dbReference type="InterPro" id="IPR046336">
    <property type="entry name" value="Lon_prtase_N_sf"/>
</dbReference>
<feature type="compositionally biased region" description="Low complexity" evidence="12">
    <location>
        <begin position="395"/>
        <end position="406"/>
    </location>
</feature>
<dbReference type="EC" id="3.4.21.-" evidence="11"/>
<dbReference type="Gene3D" id="1.20.5.5270">
    <property type="match status" value="1"/>
</dbReference>
<dbReference type="Pfam" id="PF22667">
    <property type="entry name" value="Lon_lid"/>
    <property type="match status" value="1"/>
</dbReference>
<dbReference type="InterPro" id="IPR027065">
    <property type="entry name" value="Lon_Prtase"/>
</dbReference>
<evidence type="ECO:0000256" key="7">
    <source>
        <dbReference type="ARBA" id="ARBA00023140"/>
    </source>
</evidence>
<dbReference type="InterPro" id="IPR008268">
    <property type="entry name" value="Peptidase_S16_AS"/>
</dbReference>
<evidence type="ECO:0000256" key="9">
    <source>
        <dbReference type="PROSITE-ProRule" id="PRU01122"/>
    </source>
</evidence>
<dbReference type="PROSITE" id="PS01046">
    <property type="entry name" value="LON_SER"/>
    <property type="match status" value="1"/>
</dbReference>
<dbReference type="SUPFAM" id="SSF54211">
    <property type="entry name" value="Ribosomal protein S5 domain 2-like"/>
    <property type="match status" value="1"/>
</dbReference>
<evidence type="ECO:0000256" key="3">
    <source>
        <dbReference type="ARBA" id="ARBA00022741"/>
    </source>
</evidence>
<feature type="region of interest" description="Disordered" evidence="12">
    <location>
        <begin position="82"/>
        <end position="102"/>
    </location>
</feature>
<evidence type="ECO:0000256" key="4">
    <source>
        <dbReference type="ARBA" id="ARBA00022801"/>
    </source>
</evidence>
<dbReference type="GeneID" id="37272948"/>
<dbReference type="EMBL" id="KZ819298">
    <property type="protein sequence ID" value="PWN96674.1"/>
    <property type="molecule type" value="Genomic_DNA"/>
</dbReference>
<keyword evidence="15" id="KW-1185">Reference proteome</keyword>
<feature type="active site" evidence="9">
    <location>
        <position position="959"/>
    </location>
</feature>
<keyword evidence="6 10" id="KW-0067">ATP-binding</keyword>
<keyword evidence="4 9" id="KW-0378">Hydrolase</keyword>
<dbReference type="FunFam" id="3.40.50.300:FF:000021">
    <property type="entry name" value="Lon protease homolog"/>
    <property type="match status" value="1"/>
</dbReference>
<dbReference type="GO" id="GO:0005737">
    <property type="term" value="C:cytoplasm"/>
    <property type="evidence" value="ECO:0007669"/>
    <property type="project" value="UniProtKB-SubCell"/>
</dbReference>
<dbReference type="Gene3D" id="3.30.230.10">
    <property type="match status" value="1"/>
</dbReference>
<evidence type="ECO:0000256" key="10">
    <source>
        <dbReference type="RuleBase" id="RU000591"/>
    </source>
</evidence>
<dbReference type="SMART" id="SM00382">
    <property type="entry name" value="AAA"/>
    <property type="match status" value="1"/>
</dbReference>
<feature type="domain" description="Lon proteolytic" evidence="13">
    <location>
        <begin position="867"/>
        <end position="1054"/>
    </location>
</feature>
<reference evidence="14 15" key="1">
    <citation type="journal article" date="2018" name="Mol. Biol. Evol.">
        <title>Broad Genomic Sampling Reveals a Smut Pathogenic Ancestry of the Fungal Clade Ustilaginomycotina.</title>
        <authorList>
            <person name="Kijpornyongpan T."/>
            <person name="Mondo S.J."/>
            <person name="Barry K."/>
            <person name="Sandor L."/>
            <person name="Lee J."/>
            <person name="Lipzen A."/>
            <person name="Pangilinan J."/>
            <person name="LaButti K."/>
            <person name="Hainaut M."/>
            <person name="Henrissat B."/>
            <person name="Grigoriev I.V."/>
            <person name="Spatafora J.W."/>
            <person name="Aime M.C."/>
        </authorList>
    </citation>
    <scope>NUCLEOTIDE SEQUENCE [LARGE SCALE GENOMIC DNA]</scope>
    <source>
        <strain evidence="14 15">MCA 4186</strain>
    </source>
</reference>
<dbReference type="FunFam" id="3.30.230.10:FF:000092">
    <property type="entry name" value="Lon protease homolog"/>
    <property type="match status" value="1"/>
</dbReference>
<dbReference type="GO" id="GO:0004252">
    <property type="term" value="F:serine-type endopeptidase activity"/>
    <property type="evidence" value="ECO:0007669"/>
    <property type="project" value="UniProtKB-UniRule"/>
</dbReference>
<dbReference type="InterPro" id="IPR020568">
    <property type="entry name" value="Ribosomal_Su5_D2-typ_SF"/>
</dbReference>
<dbReference type="CDD" id="cd19500">
    <property type="entry name" value="RecA-like_Lon"/>
    <property type="match status" value="1"/>
</dbReference>
<dbReference type="PROSITE" id="PS51786">
    <property type="entry name" value="LON_PROTEOLYTIC"/>
    <property type="match status" value="1"/>
</dbReference>
<evidence type="ECO:0000256" key="8">
    <source>
        <dbReference type="ARBA" id="ARBA00050665"/>
    </source>
</evidence>
<dbReference type="InterPro" id="IPR054594">
    <property type="entry name" value="Lon_lid"/>
</dbReference>
<dbReference type="Pfam" id="PF05362">
    <property type="entry name" value="Lon_C"/>
    <property type="match status" value="1"/>
</dbReference>
<dbReference type="Pfam" id="PF00004">
    <property type="entry name" value="AAA"/>
    <property type="match status" value="1"/>
</dbReference>
<evidence type="ECO:0000313" key="15">
    <source>
        <dbReference type="Proteomes" id="UP000245946"/>
    </source>
</evidence>
<comment type="catalytic activity">
    <reaction evidence="8">
        <text>Hydrolysis of proteins in presence of ATP.</text>
        <dbReference type="EC" id="3.4.21.53"/>
    </reaction>
</comment>
<evidence type="ECO:0000256" key="1">
    <source>
        <dbReference type="ARBA" id="ARBA00004496"/>
    </source>
</evidence>
<gene>
    <name evidence="14" type="ORF">FA09DRAFT_361817</name>
</gene>
<dbReference type="InterPro" id="IPR003111">
    <property type="entry name" value="Lon_prtase_N"/>
</dbReference>
<dbReference type="GO" id="GO:0005524">
    <property type="term" value="F:ATP binding"/>
    <property type="evidence" value="ECO:0007669"/>
    <property type="project" value="UniProtKB-KW"/>
</dbReference>
<dbReference type="Gene3D" id="2.30.130.40">
    <property type="entry name" value="LON domain-like"/>
    <property type="match status" value="1"/>
</dbReference>
<dbReference type="GO" id="GO:0004176">
    <property type="term" value="F:ATP-dependent peptidase activity"/>
    <property type="evidence" value="ECO:0007669"/>
    <property type="project" value="UniProtKB-UniRule"/>
</dbReference>
<keyword evidence="3 10" id="KW-0547">Nucleotide-binding</keyword>
<dbReference type="RefSeq" id="XP_025596953.1">
    <property type="nucleotide sequence ID" value="XM_025745404.1"/>
</dbReference>
<evidence type="ECO:0000256" key="2">
    <source>
        <dbReference type="ARBA" id="ARBA00022670"/>
    </source>
</evidence>
<sequence>MAPPEMIHIPDQLPVLPLPYPLVLHPSLLLSVPLSYAHSLSLLKAALQATQDPLRTSESAAKEGGDSQRPIIVACVPTLRVPPGSASQQAKPSSTRDVALSDEAEDTRVRINDLYDWGCAAKLVRLTRHPASQTCTLLVTGICRVRVDRWLSVRAPLTSTTLDRNITVPDIPVPLAAITTFTDDAPFPPYNASSSDIETANTLRHAAEDILDALTPLVATISRKPSEAVPATSTPTMPLLPPGLLRRIRTFIKDAREGQAGLVADVLVGTLGGACEWSERVSVLGEWDPRQRVKAAASVLSAGAARVRLARELLAALSAPLGGDTKESLARAQLETLLSQLAALNPNVTARISTGSSNFTIGPAIKSESGRGGNSRSNIVTIRAPSRGSSDDASAAPPRRAGAIKGPPGGGNGDSEEEDEVAELSKKLDAAMLTPEARKLCDRELKRLARIPQQSVERGVVITYLETMAELPWDKTSADLTPVLDEKAPKAITEAGEEGIVERARRILDEDHYGLEKIKKRLVEYLAVLELKTEQANERVAAEETQMREQKAQAAKEAKRQQKVSAPTEDDDEGEPEFKHLEDAAEEERRSNEATKEERRKRRKAHVADKGPILLLVGPPGTGKTSIARSLATALRRPFTRLSLGGVRDEAEIRGHRRTYVGAMPGSIASSLRKVGVSDPVLLLDEIDKLGSGNGHHGDPMAAMLETLDPEQNFAFNDHYVNCPMDLSRVLFIATANTLDTISPPLLDRCEVIQVSGYTHDEKVAIAKAYLLPKQTKAQGLQPDELVVGDEVLLKVAMSYTREAGVRSLEREIGAIARYKAVQYAEARKGAKDADGKTKVYDPVVHVEDLETILGVESYEPEVADLDARPGVATGLAYQGSGSGGILHIETLLLPPGNGSLKLTGSLGDVIRESAELALSWVKAHAFQLGITSARDAEFPRNDVHLHLPSGAIPKDGPSAGVAMTCALVSLFTRTPLSPTLAMTGEVTLRGQVTPVGGIKEKLLGAHRAGIKKLLLPVRNRKDVEADLPANVRAELQIHYVRTIWQALEAAFGTALFEHAAGSHHEGVVEGRKMMSEFAESRL</sequence>
<dbReference type="AlphaFoldDB" id="A0A316Z6J4"/>
<dbReference type="Gene3D" id="3.40.50.300">
    <property type="entry name" value="P-loop containing nucleotide triphosphate hydrolases"/>
    <property type="match status" value="1"/>
</dbReference>
<keyword evidence="7" id="KW-0576">Peroxisome</keyword>